<dbReference type="EMBL" id="JOJR01000700">
    <property type="protein sequence ID" value="RCN35110.1"/>
    <property type="molecule type" value="Genomic_DNA"/>
</dbReference>
<protein>
    <submittedName>
        <fullName evidence="1">Uncharacterized protein</fullName>
    </submittedName>
</protein>
<accession>A0A368FWE8</accession>
<dbReference type="AlphaFoldDB" id="A0A368FWE8"/>
<evidence type="ECO:0000313" key="1">
    <source>
        <dbReference type="EMBL" id="RCN35110.1"/>
    </source>
</evidence>
<dbReference type="OrthoDB" id="5817383at2759"/>
<sequence length="108" mass="11655">MNQLQWDCAIEEVAQAQAAKCGNPAPVPPTNYGTVAMKMKISDNCDPTALAKTAIRNAFKEGAKKQTGNTGNAYVAANSDFNMPCKGSTSSRKLIYYCRNNMCRLPSS</sequence>
<dbReference type="InterPro" id="IPR035940">
    <property type="entry name" value="CAP_sf"/>
</dbReference>
<dbReference type="Gene3D" id="3.40.33.10">
    <property type="entry name" value="CAP"/>
    <property type="match status" value="1"/>
</dbReference>
<gene>
    <name evidence="1" type="ORF">ANCCAN_19039</name>
</gene>
<evidence type="ECO:0000313" key="2">
    <source>
        <dbReference type="Proteomes" id="UP000252519"/>
    </source>
</evidence>
<organism evidence="1 2">
    <name type="scientific">Ancylostoma caninum</name>
    <name type="common">Dog hookworm</name>
    <dbReference type="NCBI Taxonomy" id="29170"/>
    <lineage>
        <taxon>Eukaryota</taxon>
        <taxon>Metazoa</taxon>
        <taxon>Ecdysozoa</taxon>
        <taxon>Nematoda</taxon>
        <taxon>Chromadorea</taxon>
        <taxon>Rhabditida</taxon>
        <taxon>Rhabditina</taxon>
        <taxon>Rhabditomorpha</taxon>
        <taxon>Strongyloidea</taxon>
        <taxon>Ancylostomatidae</taxon>
        <taxon>Ancylostomatinae</taxon>
        <taxon>Ancylostoma</taxon>
    </lineage>
</organism>
<proteinExistence type="predicted"/>
<dbReference type="Proteomes" id="UP000252519">
    <property type="component" value="Unassembled WGS sequence"/>
</dbReference>
<keyword evidence="2" id="KW-1185">Reference proteome</keyword>
<reference evidence="1 2" key="1">
    <citation type="submission" date="2014-10" db="EMBL/GenBank/DDBJ databases">
        <title>Draft genome of the hookworm Ancylostoma caninum.</title>
        <authorList>
            <person name="Mitreva M."/>
        </authorList>
    </citation>
    <scope>NUCLEOTIDE SEQUENCE [LARGE SCALE GENOMIC DNA]</scope>
    <source>
        <strain evidence="1 2">Baltimore</strain>
    </source>
</reference>
<comment type="caution">
    <text evidence="1">The sequence shown here is derived from an EMBL/GenBank/DDBJ whole genome shotgun (WGS) entry which is preliminary data.</text>
</comment>
<name>A0A368FWE8_ANCCA</name>